<comment type="caution">
    <text evidence="1">The sequence shown here is derived from an EMBL/GenBank/DDBJ whole genome shotgun (WGS) entry which is preliminary data.</text>
</comment>
<dbReference type="SUPFAM" id="SSF55154">
    <property type="entry name" value="CYTH-like phosphatases"/>
    <property type="match status" value="1"/>
</dbReference>
<dbReference type="EMBL" id="CAJHOF010000006">
    <property type="protein sequence ID" value="CAD7288228.1"/>
    <property type="molecule type" value="Genomic_DNA"/>
</dbReference>
<protein>
    <recommendedName>
        <fullName evidence="3">CHAD domain-containing protein</fullName>
    </recommendedName>
</protein>
<proteinExistence type="predicted"/>
<sequence length="444" mass="51387">MSLEIRRKFLLHDNSILKFLTDCGVVFNISEISQFYTKISKNTEVRYRKQNDTYTKTQKSGTGTSCNEITTLCDISEYQSELKNKIGDVLHKTRYHFKLNANDAYIDEYIGELHGLNILQIKFNDELYAVFFKLKQPLLGFVKCDVSAEPKYKNKSLATLNMPDENIDKKLAKSVLEKNDLDISLPKNINISYALKIVLNQNYKNKNYAEISNIFSNFNDVFDTHTSDVFAVNFKKLSNITSSYKNLINSTSHIKNNKKNAQILDFLALAIKAQESNISRYIDENIKFLKDFEMFLDEDSGFYDGKKANQNTLNIVAYTLRTSLVRLRLALKNIDENSKNTSFYKLTDILETINLIDENFGAFFDFKAYLKVIKKTQILLNILRNLSECEICLNACNSLKENEKLSKILILKMHKKRDKLIKTKAKMDKISKKVSNQIKIYYQG</sequence>
<dbReference type="Gene3D" id="2.40.320.10">
    <property type="entry name" value="Hypothetical Protein Pfu-838710-001"/>
    <property type="match status" value="1"/>
</dbReference>
<dbReference type="RefSeq" id="WP_229932702.1">
    <property type="nucleotide sequence ID" value="NZ_CAJHOF010000006.1"/>
</dbReference>
<dbReference type="Proteomes" id="UP000789803">
    <property type="component" value="Unassembled WGS sequence"/>
</dbReference>
<evidence type="ECO:0000313" key="2">
    <source>
        <dbReference type="Proteomes" id="UP000789803"/>
    </source>
</evidence>
<evidence type="ECO:0008006" key="3">
    <source>
        <dbReference type="Google" id="ProtNLM"/>
    </source>
</evidence>
<name>A0ABN7K6T7_9BACT</name>
<gene>
    <name evidence="1" type="ORF">LMG7974_00904</name>
</gene>
<reference evidence="1 2" key="1">
    <citation type="submission" date="2020-11" db="EMBL/GenBank/DDBJ databases">
        <authorList>
            <person name="Peeters C."/>
        </authorList>
    </citation>
    <scope>NUCLEOTIDE SEQUENCE [LARGE SCALE GENOMIC DNA]</scope>
    <source>
        <strain evidence="1 2">LMG 7974</strain>
    </source>
</reference>
<accession>A0ABN7K6T7</accession>
<organism evidence="1 2">
    <name type="scientific">Campylobacter majalis</name>
    <dbReference type="NCBI Taxonomy" id="2790656"/>
    <lineage>
        <taxon>Bacteria</taxon>
        <taxon>Pseudomonadati</taxon>
        <taxon>Campylobacterota</taxon>
        <taxon>Epsilonproteobacteria</taxon>
        <taxon>Campylobacterales</taxon>
        <taxon>Campylobacteraceae</taxon>
        <taxon>Campylobacter</taxon>
    </lineage>
</organism>
<keyword evidence="2" id="KW-1185">Reference proteome</keyword>
<dbReference type="InterPro" id="IPR033469">
    <property type="entry name" value="CYTH-like_dom_sf"/>
</dbReference>
<evidence type="ECO:0000313" key="1">
    <source>
        <dbReference type="EMBL" id="CAD7288228.1"/>
    </source>
</evidence>